<dbReference type="EMBL" id="CP002408">
    <property type="protein sequence ID" value="AFU59344.1"/>
    <property type="molecule type" value="Genomic_DNA"/>
</dbReference>
<accession>K0ING7</accession>
<dbReference type="KEGG" id="nga:Ngar_c24200"/>
<evidence type="ECO:0000313" key="1">
    <source>
        <dbReference type="EMBL" id="AFU59344.1"/>
    </source>
</evidence>
<organism evidence="1 2">
    <name type="scientific">Nitrososphaera gargensis (strain Ga9.2)</name>
    <dbReference type="NCBI Taxonomy" id="1237085"/>
    <lineage>
        <taxon>Archaea</taxon>
        <taxon>Nitrososphaerota</taxon>
        <taxon>Nitrososphaeria</taxon>
        <taxon>Nitrososphaerales</taxon>
        <taxon>Nitrososphaeraceae</taxon>
        <taxon>Nitrososphaera</taxon>
    </lineage>
</organism>
<protein>
    <submittedName>
        <fullName evidence="1">Uncharacterized protein</fullName>
    </submittedName>
</protein>
<name>K0ING7_NITGG</name>
<dbReference type="AlphaFoldDB" id="K0ING7"/>
<proteinExistence type="predicted"/>
<dbReference type="InParanoid" id="K0ING7"/>
<sequence length="54" mass="6183">MPFCRISAASAKSTRPVLFGSNVLFFNSIQAYLDRARRLLHVSDRARVWFPCPI</sequence>
<keyword evidence="2" id="KW-1185">Reference proteome</keyword>
<dbReference type="Proteomes" id="UP000008037">
    <property type="component" value="Chromosome"/>
</dbReference>
<dbReference type="HOGENOM" id="CLU_3039181_0_0_2"/>
<dbReference type="BioCyc" id="CNIT1237085:G1324-2418-MONOMER"/>
<evidence type="ECO:0000313" key="2">
    <source>
        <dbReference type="Proteomes" id="UP000008037"/>
    </source>
</evidence>
<gene>
    <name evidence="1" type="ordered locus">Ngar_c24200</name>
</gene>
<reference evidence="1 2" key="1">
    <citation type="journal article" date="2012" name="Environ. Microbiol.">
        <title>The genome of the ammonia-oxidizing Candidatus Nitrososphaera gargensis: insights into metabolic versatility and environmental adaptations.</title>
        <authorList>
            <person name="Spang A."/>
            <person name="Poehlein A."/>
            <person name="Offre P."/>
            <person name="Zumbragel S."/>
            <person name="Haider S."/>
            <person name="Rychlik N."/>
            <person name="Nowka B."/>
            <person name="Schmeisser C."/>
            <person name="Lebedeva E.V."/>
            <person name="Rattei T."/>
            <person name="Bohm C."/>
            <person name="Schmid M."/>
            <person name="Galushko A."/>
            <person name="Hatzenpichler R."/>
            <person name="Weinmaier T."/>
            <person name="Daniel R."/>
            <person name="Schleper C."/>
            <person name="Spieck E."/>
            <person name="Streit W."/>
            <person name="Wagner M."/>
        </authorList>
    </citation>
    <scope>NUCLEOTIDE SEQUENCE [LARGE SCALE GENOMIC DNA]</scope>
    <source>
        <strain evidence="2">Ga9.2</strain>
    </source>
</reference>